<protein>
    <recommendedName>
        <fullName evidence="4">Ecp2 effector protein domain-containing protein</fullName>
    </recommendedName>
</protein>
<dbReference type="AlphaFoldDB" id="A0A7U2HXE0"/>
<dbReference type="EMBL" id="CP069026">
    <property type="protein sequence ID" value="QRC93884.1"/>
    <property type="molecule type" value="Genomic_DNA"/>
</dbReference>
<dbReference type="Proteomes" id="UP000663193">
    <property type="component" value="Chromosome 4"/>
</dbReference>
<keyword evidence="1" id="KW-0732">Signal</keyword>
<feature type="signal peptide" evidence="1">
    <location>
        <begin position="1"/>
        <end position="19"/>
    </location>
</feature>
<dbReference type="VEuPathDB" id="FungiDB:JI435_156130"/>
<sequence length="226" mass="24063">MHYITLIYATLLASAAASAIPGTTPVSVNALTKREEKVWDPKGNIKLTFSQETVKIGDLNIDAIIHQLAAVCHESGQCETNEIEMKSRFWKSENNHNLKVTLGPHGTYPVWIRNGLVDLLGVAVKAIAKCTSGTYTNTCPGVTAMAYCPRKKTQYTNCEVPQFWGITYQTADSANAAPPAISVDLASENSDAAVCKDALEITGTVAGAVNGYAGTAFTLLSYACGA</sequence>
<reference evidence="3" key="1">
    <citation type="journal article" date="2021" name="BMC Genomics">
        <title>Chromosome-level genome assembly and manually-curated proteome of model necrotroph Parastagonospora nodorum Sn15 reveals a genome-wide trove of candidate effector homologs, and redundancy of virulence-related functions within an accessory chromosome.</title>
        <authorList>
            <person name="Bertazzoni S."/>
            <person name="Jones D.A.B."/>
            <person name="Phan H.T."/>
            <person name="Tan K.-C."/>
            <person name="Hane J.K."/>
        </authorList>
    </citation>
    <scope>NUCLEOTIDE SEQUENCE [LARGE SCALE GENOMIC DNA]</scope>
    <source>
        <strain evidence="3">SN15 / ATCC MYA-4574 / FGSC 10173)</strain>
    </source>
</reference>
<feature type="chain" id="PRO_5030505225" description="Ecp2 effector protein domain-containing protein" evidence="1">
    <location>
        <begin position="20"/>
        <end position="226"/>
    </location>
</feature>
<evidence type="ECO:0000313" key="2">
    <source>
        <dbReference type="EMBL" id="QRC93884.1"/>
    </source>
</evidence>
<evidence type="ECO:0000313" key="3">
    <source>
        <dbReference type="Proteomes" id="UP000663193"/>
    </source>
</evidence>
<evidence type="ECO:0008006" key="4">
    <source>
        <dbReference type="Google" id="ProtNLM"/>
    </source>
</evidence>
<organism evidence="2 3">
    <name type="scientific">Phaeosphaeria nodorum (strain SN15 / ATCC MYA-4574 / FGSC 10173)</name>
    <name type="common">Glume blotch fungus</name>
    <name type="synonym">Parastagonospora nodorum</name>
    <dbReference type="NCBI Taxonomy" id="321614"/>
    <lineage>
        <taxon>Eukaryota</taxon>
        <taxon>Fungi</taxon>
        <taxon>Dikarya</taxon>
        <taxon>Ascomycota</taxon>
        <taxon>Pezizomycotina</taxon>
        <taxon>Dothideomycetes</taxon>
        <taxon>Pleosporomycetidae</taxon>
        <taxon>Pleosporales</taxon>
        <taxon>Pleosporineae</taxon>
        <taxon>Phaeosphaeriaceae</taxon>
        <taxon>Parastagonospora</taxon>
    </lineage>
</organism>
<dbReference type="OrthoDB" id="4704201at2759"/>
<name>A0A7U2HXE0_PHANO</name>
<keyword evidence="3" id="KW-1185">Reference proteome</keyword>
<evidence type="ECO:0000256" key="1">
    <source>
        <dbReference type="SAM" id="SignalP"/>
    </source>
</evidence>
<gene>
    <name evidence="2" type="ORF">JI435_156130</name>
</gene>
<proteinExistence type="predicted"/>
<accession>A0A7U2HXE0</accession>